<reference evidence="2 3" key="1">
    <citation type="journal article" date="2016" name="Biochim. Biophys. Acta">
        <title>Characterization of red-shifted phycobilisomes isolated from the chlorophyll f-containing cyanobacterium Halomicronema hongdechloris.</title>
        <authorList>
            <person name="Li Y."/>
            <person name="Lin Y."/>
            <person name="Garvey C.J."/>
            <person name="Birch D."/>
            <person name="Corkery R.W."/>
            <person name="Loughlin P.C."/>
            <person name="Scheer H."/>
            <person name="Willows R.D."/>
            <person name="Chen M."/>
        </authorList>
    </citation>
    <scope>NUCLEOTIDE SEQUENCE [LARGE SCALE GENOMIC DNA]</scope>
    <source>
        <strain evidence="2 3">C2206</strain>
    </source>
</reference>
<dbReference type="Proteomes" id="UP000191901">
    <property type="component" value="Chromosome"/>
</dbReference>
<dbReference type="AlphaFoldDB" id="A0A1Z3HR90"/>
<dbReference type="InterPro" id="IPR023346">
    <property type="entry name" value="Lysozyme-like_dom_sf"/>
</dbReference>
<dbReference type="EMBL" id="CP021983">
    <property type="protein sequence ID" value="ASC72766.1"/>
    <property type="molecule type" value="Genomic_DNA"/>
</dbReference>
<organism evidence="2 3">
    <name type="scientific">Halomicronema hongdechloris C2206</name>
    <dbReference type="NCBI Taxonomy" id="1641165"/>
    <lineage>
        <taxon>Bacteria</taxon>
        <taxon>Bacillati</taxon>
        <taxon>Cyanobacteriota</taxon>
        <taxon>Cyanophyceae</taxon>
        <taxon>Nodosilineales</taxon>
        <taxon>Nodosilineaceae</taxon>
        <taxon>Halomicronema</taxon>
    </lineage>
</organism>
<keyword evidence="3" id="KW-1185">Reference proteome</keyword>
<protein>
    <submittedName>
        <fullName evidence="2">Uncharacterized protein</fullName>
    </submittedName>
</protein>
<name>A0A1Z3HR90_9CYAN</name>
<keyword evidence="1" id="KW-0732">Signal</keyword>
<accession>A0A1Z3HR90</accession>
<evidence type="ECO:0000313" key="3">
    <source>
        <dbReference type="Proteomes" id="UP000191901"/>
    </source>
</evidence>
<dbReference type="STRING" id="1641165.XM38_24895"/>
<gene>
    <name evidence="2" type="ORF">XM38_037250</name>
</gene>
<feature type="signal peptide" evidence="1">
    <location>
        <begin position="1"/>
        <end position="20"/>
    </location>
</feature>
<sequence>MLLTALMLLGVAWTISQWSAASPPRLGPVEWAPQPQPLAMQGGDPYIRALMRTISAAESNTRQPYHVLYGGYQVDDLSQHPETCITIVTGPNKGDCTTAAGRYQFLDTTWSAKAEKYHPQPPPWYEVWQHYSFEPQFQDAVVYRWLSDPSAWGVDLALLLRQGELQRVLKILSGTWTSLGYGIEDNSMTTRLPRIYEAMLQEELARTSAVPSKTSPGSS</sequence>
<evidence type="ECO:0000256" key="1">
    <source>
        <dbReference type="SAM" id="SignalP"/>
    </source>
</evidence>
<dbReference type="SUPFAM" id="SSF53955">
    <property type="entry name" value="Lysozyme-like"/>
    <property type="match status" value="1"/>
</dbReference>
<dbReference type="Gene3D" id="1.10.530.10">
    <property type="match status" value="1"/>
</dbReference>
<evidence type="ECO:0000313" key="2">
    <source>
        <dbReference type="EMBL" id="ASC72766.1"/>
    </source>
</evidence>
<dbReference type="KEGG" id="hhg:XM38_037250"/>
<proteinExistence type="predicted"/>
<feature type="chain" id="PRO_5012170336" evidence="1">
    <location>
        <begin position="21"/>
        <end position="219"/>
    </location>
</feature>